<dbReference type="InterPro" id="IPR001882">
    <property type="entry name" value="Biotin_BS"/>
</dbReference>
<accession>H5URY5</accession>
<dbReference type="Gene3D" id="2.40.50.100">
    <property type="match status" value="1"/>
</dbReference>
<organism evidence="3 4">
    <name type="scientific">Mobilicoccus pelagius NBRC 104925</name>
    <dbReference type="NCBI Taxonomy" id="1089455"/>
    <lineage>
        <taxon>Bacteria</taxon>
        <taxon>Bacillati</taxon>
        <taxon>Actinomycetota</taxon>
        <taxon>Actinomycetes</taxon>
        <taxon>Micrococcales</taxon>
        <taxon>Dermatophilaceae</taxon>
        <taxon>Mobilicoccus</taxon>
    </lineage>
</organism>
<dbReference type="OrthoDB" id="5149441at2"/>
<evidence type="ECO:0000313" key="4">
    <source>
        <dbReference type="Proteomes" id="UP000004367"/>
    </source>
</evidence>
<gene>
    <name evidence="3" type="ORF">MOPEL_073_01340</name>
</gene>
<dbReference type="PROSITE" id="PS00188">
    <property type="entry name" value="BIOTIN"/>
    <property type="match status" value="1"/>
</dbReference>
<evidence type="ECO:0000313" key="3">
    <source>
        <dbReference type="EMBL" id="GAB48493.1"/>
    </source>
</evidence>
<comment type="caution">
    <text evidence="3">The sequence shown here is derived from an EMBL/GenBank/DDBJ whole genome shotgun (WGS) entry which is preliminary data.</text>
</comment>
<protein>
    <submittedName>
        <fullName evidence="3">Putative Na(+)-transporting decarboxylase biotin carrier protein</fullName>
    </submittedName>
</protein>
<dbReference type="PANTHER" id="PTHR45266:SF3">
    <property type="entry name" value="OXALOACETATE DECARBOXYLASE ALPHA CHAIN"/>
    <property type="match status" value="1"/>
</dbReference>
<evidence type="ECO:0000259" key="2">
    <source>
        <dbReference type="PROSITE" id="PS50968"/>
    </source>
</evidence>
<dbReference type="InterPro" id="IPR011053">
    <property type="entry name" value="Single_hybrid_motif"/>
</dbReference>
<feature type="domain" description="Lipoyl-binding" evidence="2">
    <location>
        <begin position="42"/>
        <end position="121"/>
    </location>
</feature>
<dbReference type="InterPro" id="IPR000089">
    <property type="entry name" value="Biotin_lipoyl"/>
</dbReference>
<evidence type="ECO:0000256" key="1">
    <source>
        <dbReference type="ARBA" id="ARBA00023267"/>
    </source>
</evidence>
<dbReference type="RefSeq" id="WP_009482391.1">
    <property type="nucleotide sequence ID" value="NZ_BAFE01000052.1"/>
</dbReference>
<dbReference type="STRING" id="1089455.MOPEL_073_01340"/>
<dbReference type="Proteomes" id="UP000004367">
    <property type="component" value="Unassembled WGS sequence"/>
</dbReference>
<dbReference type="eggNOG" id="COG4770">
    <property type="taxonomic scope" value="Bacteria"/>
</dbReference>
<dbReference type="InterPro" id="IPR050709">
    <property type="entry name" value="Biotin_Carboxyl_Carrier/Decarb"/>
</dbReference>
<proteinExistence type="predicted"/>
<name>H5URY5_9MICO</name>
<dbReference type="PROSITE" id="PS50968">
    <property type="entry name" value="BIOTINYL_LIPOYL"/>
    <property type="match status" value="1"/>
</dbReference>
<dbReference type="EMBL" id="BAFE01000052">
    <property type="protein sequence ID" value="GAB48493.1"/>
    <property type="molecule type" value="Genomic_DNA"/>
</dbReference>
<keyword evidence="1" id="KW-0092">Biotin</keyword>
<dbReference type="SUPFAM" id="SSF51230">
    <property type="entry name" value="Single hybrid motif"/>
    <property type="match status" value="1"/>
</dbReference>
<sequence length="123" mass="12420">MKLKVTVDGTVYDVDVEVEEEKAPSLGAVLVGSMSAHGVTPTATTKSPASASNALTANLAGTVVKVLVGAGQDVKAGDTLLVLEAMKMETEVTAPKDGKIGAVEVAVGDAVQGGQVLIEWADE</sequence>
<dbReference type="Pfam" id="PF00364">
    <property type="entry name" value="Biotin_lipoyl"/>
    <property type="match status" value="1"/>
</dbReference>
<dbReference type="AlphaFoldDB" id="H5URY5"/>
<keyword evidence="4" id="KW-1185">Reference proteome</keyword>
<reference evidence="3 4" key="1">
    <citation type="submission" date="2012-02" db="EMBL/GenBank/DDBJ databases">
        <title>Whole genome shotgun sequence of Mobilicoccus pelagius NBRC 104925.</title>
        <authorList>
            <person name="Yoshida Y."/>
            <person name="Hosoyama A."/>
            <person name="Tsuchikane K."/>
            <person name="Katsumata H."/>
            <person name="Yamazaki S."/>
            <person name="Fujita N."/>
        </authorList>
    </citation>
    <scope>NUCLEOTIDE SEQUENCE [LARGE SCALE GENOMIC DNA]</scope>
    <source>
        <strain evidence="3 4">NBRC 104925</strain>
    </source>
</reference>
<dbReference type="PANTHER" id="PTHR45266">
    <property type="entry name" value="OXALOACETATE DECARBOXYLASE ALPHA CHAIN"/>
    <property type="match status" value="1"/>
</dbReference>
<dbReference type="FunFam" id="2.40.50.100:FF:000003">
    <property type="entry name" value="Acetyl-CoA carboxylase biotin carboxyl carrier protein"/>
    <property type="match status" value="1"/>
</dbReference>
<dbReference type="CDD" id="cd06850">
    <property type="entry name" value="biotinyl_domain"/>
    <property type="match status" value="1"/>
</dbReference>